<keyword evidence="3" id="KW-1185">Reference proteome</keyword>
<dbReference type="GO" id="GO:0043022">
    <property type="term" value="F:ribosome binding"/>
    <property type="evidence" value="ECO:0007669"/>
    <property type="project" value="TreeGrafter"/>
</dbReference>
<dbReference type="PANTHER" id="PTHR13333:SF5">
    <property type="entry name" value="M-AAA PROTEASE-INTERACTING PROTEIN 1, MITOCHONDRIAL"/>
    <property type="match status" value="1"/>
</dbReference>
<reference evidence="2" key="1">
    <citation type="submission" date="2024-04" db="EMBL/GenBank/DDBJ databases">
        <authorList>
            <consortium name="Molecular Ecology Group"/>
        </authorList>
    </citation>
    <scope>NUCLEOTIDE SEQUENCE</scope>
</reference>
<dbReference type="EMBL" id="OZ034832">
    <property type="protein sequence ID" value="CAL1688791.1"/>
    <property type="molecule type" value="Genomic_DNA"/>
</dbReference>
<feature type="domain" description="Tim44-like" evidence="1">
    <location>
        <begin position="89"/>
        <end position="240"/>
    </location>
</feature>
<dbReference type="SMART" id="SM00978">
    <property type="entry name" value="Tim44"/>
    <property type="match status" value="1"/>
</dbReference>
<organism evidence="2 3">
    <name type="scientific">Lasius platythorax</name>
    <dbReference type="NCBI Taxonomy" id="488582"/>
    <lineage>
        <taxon>Eukaryota</taxon>
        <taxon>Metazoa</taxon>
        <taxon>Ecdysozoa</taxon>
        <taxon>Arthropoda</taxon>
        <taxon>Hexapoda</taxon>
        <taxon>Insecta</taxon>
        <taxon>Pterygota</taxon>
        <taxon>Neoptera</taxon>
        <taxon>Endopterygota</taxon>
        <taxon>Hymenoptera</taxon>
        <taxon>Apocrita</taxon>
        <taxon>Aculeata</taxon>
        <taxon>Formicoidea</taxon>
        <taxon>Formicidae</taxon>
        <taxon>Formicinae</taxon>
        <taxon>Lasius</taxon>
        <taxon>Lasius</taxon>
    </lineage>
</organism>
<dbReference type="InterPro" id="IPR007379">
    <property type="entry name" value="Tim44-like_dom"/>
</dbReference>
<gene>
    <name evidence="2" type="ORF">LPLAT_LOCUS13842</name>
</gene>
<dbReference type="GO" id="GO:0005743">
    <property type="term" value="C:mitochondrial inner membrane"/>
    <property type="evidence" value="ECO:0007669"/>
    <property type="project" value="TreeGrafter"/>
</dbReference>
<proteinExistence type="predicted"/>
<dbReference type="Pfam" id="PF04280">
    <property type="entry name" value="Tim44"/>
    <property type="match status" value="1"/>
</dbReference>
<dbReference type="SUPFAM" id="SSF54427">
    <property type="entry name" value="NTF2-like"/>
    <property type="match status" value="1"/>
</dbReference>
<sequence length="244" mass="27678">MLVPAIRKSVPYNLRRITACVTYRNKTRTKIPRYCNESTLLPTSLPNFAPRRIYSTESDSQPRISLPMLVDGAPAHIPSLLTPLKLLYLSVFRITPHIDKEFDVAEFLKGARYATVIISKALTNKDYESLQGLVTEDMIEILRTKIETLSPNQRQLIAVNEDDVLFYILSDIAATIGEEHSIKITIICHYVQGLAEKRNKIMGGVIDFTTSTEHLVCNYTFIRKYVNNIGGPWIATFVNHYTVS</sequence>
<dbReference type="PANTHER" id="PTHR13333">
    <property type="entry name" value="M-AAA PROTEASE-INTERACTING PROTEIN 1, MITOCHONDRIAL"/>
    <property type="match status" value="1"/>
</dbReference>
<dbReference type="Gene3D" id="3.10.450.240">
    <property type="match status" value="1"/>
</dbReference>
<protein>
    <recommendedName>
        <fullName evidence="1">Tim44-like domain-containing protein</fullName>
    </recommendedName>
</protein>
<accession>A0AAV2P7A4</accession>
<evidence type="ECO:0000313" key="2">
    <source>
        <dbReference type="EMBL" id="CAL1688791.1"/>
    </source>
</evidence>
<evidence type="ECO:0000259" key="1">
    <source>
        <dbReference type="SMART" id="SM00978"/>
    </source>
</evidence>
<name>A0AAV2P7A4_9HYME</name>
<evidence type="ECO:0000313" key="3">
    <source>
        <dbReference type="Proteomes" id="UP001497644"/>
    </source>
</evidence>
<dbReference type="AlphaFoldDB" id="A0AAV2P7A4"/>
<dbReference type="GO" id="GO:0032979">
    <property type="term" value="P:protein insertion into mitochondrial inner membrane from matrix"/>
    <property type="evidence" value="ECO:0007669"/>
    <property type="project" value="TreeGrafter"/>
</dbReference>
<dbReference type="Proteomes" id="UP001497644">
    <property type="component" value="Chromosome 9"/>
</dbReference>
<dbReference type="InterPro" id="IPR032710">
    <property type="entry name" value="NTF2-like_dom_sf"/>
</dbReference>